<dbReference type="EMBL" id="JYDP01000052">
    <property type="protein sequence ID" value="KRZ11146.1"/>
    <property type="molecule type" value="Genomic_DNA"/>
</dbReference>
<dbReference type="Proteomes" id="UP000055024">
    <property type="component" value="Unassembled WGS sequence"/>
</dbReference>
<evidence type="ECO:0000313" key="1">
    <source>
        <dbReference type="EMBL" id="KRZ11146.1"/>
    </source>
</evidence>
<accession>A0A0V1HKR6</accession>
<evidence type="ECO:0000313" key="2">
    <source>
        <dbReference type="Proteomes" id="UP000055024"/>
    </source>
</evidence>
<comment type="caution">
    <text evidence="1">The sequence shown here is derived from an EMBL/GenBank/DDBJ whole genome shotgun (WGS) entry which is preliminary data.</text>
</comment>
<gene>
    <name evidence="1" type="ORF">T11_10412</name>
</gene>
<proteinExistence type="predicted"/>
<reference evidence="1 2" key="1">
    <citation type="submission" date="2015-01" db="EMBL/GenBank/DDBJ databases">
        <title>Evolution of Trichinella species and genotypes.</title>
        <authorList>
            <person name="Korhonen P.K."/>
            <person name="Edoardo P."/>
            <person name="Giuseppe L.R."/>
            <person name="Gasser R.B."/>
        </authorList>
    </citation>
    <scope>NUCLEOTIDE SEQUENCE [LARGE SCALE GENOMIC DNA]</scope>
    <source>
        <strain evidence="1">ISS1029</strain>
    </source>
</reference>
<dbReference type="AlphaFoldDB" id="A0A0V1HKR6"/>
<organism evidence="1 2">
    <name type="scientific">Trichinella zimbabwensis</name>
    <dbReference type="NCBI Taxonomy" id="268475"/>
    <lineage>
        <taxon>Eukaryota</taxon>
        <taxon>Metazoa</taxon>
        <taxon>Ecdysozoa</taxon>
        <taxon>Nematoda</taxon>
        <taxon>Enoplea</taxon>
        <taxon>Dorylaimia</taxon>
        <taxon>Trichinellida</taxon>
        <taxon>Trichinellidae</taxon>
        <taxon>Trichinella</taxon>
    </lineage>
</organism>
<keyword evidence="2" id="KW-1185">Reference proteome</keyword>
<name>A0A0V1HKR6_9BILA</name>
<protein>
    <submittedName>
        <fullName evidence="1">Uncharacterized protein</fullName>
    </submittedName>
</protein>
<sequence>MGLEKQCTMMTRHRQYISCEMMTWKLTDELLQYLFSEYINSAGNKSDLISKLICILCYSTDTTVHFVRVTQKLN</sequence>